<comment type="caution">
    <text evidence="11">The sequence shown here is derived from an EMBL/GenBank/DDBJ whole genome shotgun (WGS) entry which is preliminary data.</text>
</comment>
<evidence type="ECO:0000256" key="3">
    <source>
        <dbReference type="ARBA" id="ARBA00021315"/>
    </source>
</evidence>
<proteinExistence type="inferred from homology"/>
<dbReference type="GO" id="GO:0005524">
    <property type="term" value="F:ATP binding"/>
    <property type="evidence" value="ECO:0007669"/>
    <property type="project" value="UniProtKB-KW"/>
</dbReference>
<sequence length="560" mass="62246">MLQSLHIRNFALIEQLDIEFKEGVTVFTGETGAGKSILLDALGIALGDRAAVDYVRTDTKEFFVTAQFDVTDMPSVQTYCNEQNIPLADDEPLIISRRLSQTGKGQILVNGMLTSLRTLAGLGSLLVDIHGQNDNLKLQSDRYQLHVLDTFNRDGRQPEEIYHKAYQTWQQAVQRQRKFLEQEEERETLLARLNKEVREISAVKINPEKDTDIEAEIKRLTHAEKITAALQMASQLLNASGGSLETISQALNELQKASSFDEALLASVQTLETAFYNVEEVARNLQESLYTIEYSPERLDQLQERAQLLRDLRLKYGDTLEEILVYQAIIQKKIMELENAQETGDALAQAAAAAFQEAQTARDAWNETRYRAAAELSGEIEIALRDLDLPNGNLSYSLIPGDTLTPQGLAEAELVFSANVGEPPKSLSEVGSGGELARISLALKTVLAAQMDLPTLVLDEIDVGISGNAALRVAERIHTLGQHTQVICITHLAQTAAIAQTHYHLYKESSGGRTQTHLVSIPESERAQELARLIEGDRFTGTTLDTVTRWLQYFRAKNKS</sequence>
<dbReference type="InterPro" id="IPR027417">
    <property type="entry name" value="P-loop_NTPase"/>
</dbReference>
<evidence type="ECO:0000313" key="11">
    <source>
        <dbReference type="EMBL" id="MBB6477182.1"/>
    </source>
</evidence>
<evidence type="ECO:0000313" key="12">
    <source>
        <dbReference type="Proteomes" id="UP000591941"/>
    </source>
</evidence>
<dbReference type="Gene3D" id="3.40.50.300">
    <property type="entry name" value="P-loop containing nucleotide triphosphate hydrolases"/>
    <property type="match status" value="2"/>
</dbReference>
<feature type="domain" description="RecF/RecN/SMC N-terminal" evidence="10">
    <location>
        <begin position="1"/>
        <end position="510"/>
    </location>
</feature>
<evidence type="ECO:0000256" key="1">
    <source>
        <dbReference type="ARBA" id="ARBA00003618"/>
    </source>
</evidence>
<dbReference type="PANTHER" id="PTHR11059">
    <property type="entry name" value="DNA REPAIR PROTEIN RECN"/>
    <property type="match status" value="1"/>
</dbReference>
<protein>
    <recommendedName>
        <fullName evidence="3 9">DNA repair protein RecN</fullName>
    </recommendedName>
    <alternativeName>
        <fullName evidence="8 9">Recombination protein N</fullName>
    </alternativeName>
</protein>
<evidence type="ECO:0000256" key="9">
    <source>
        <dbReference type="PIRNR" id="PIRNR003128"/>
    </source>
</evidence>
<gene>
    <name evidence="11" type="ORF">HNR45_000204</name>
</gene>
<accession>A0A841R3L6</accession>
<dbReference type="SUPFAM" id="SSF52540">
    <property type="entry name" value="P-loop containing nucleoside triphosphate hydrolases"/>
    <property type="match status" value="1"/>
</dbReference>
<dbReference type="PANTHER" id="PTHR11059:SF0">
    <property type="entry name" value="DNA REPAIR PROTEIN RECN"/>
    <property type="match status" value="1"/>
</dbReference>
<dbReference type="GeneID" id="93485493"/>
<dbReference type="PIRSF" id="PIRSF003128">
    <property type="entry name" value="RecN"/>
    <property type="match status" value="1"/>
</dbReference>
<evidence type="ECO:0000256" key="5">
    <source>
        <dbReference type="ARBA" id="ARBA00022763"/>
    </source>
</evidence>
<evidence type="ECO:0000256" key="2">
    <source>
        <dbReference type="ARBA" id="ARBA00009441"/>
    </source>
</evidence>
<reference evidence="11 12" key="1">
    <citation type="submission" date="2020-08" db="EMBL/GenBank/DDBJ databases">
        <title>Genomic Encyclopedia of Type Strains, Phase IV (KMG-IV): sequencing the most valuable type-strain genomes for metagenomic binning, comparative biology and taxonomic classification.</title>
        <authorList>
            <person name="Goeker M."/>
        </authorList>
    </citation>
    <scope>NUCLEOTIDE SEQUENCE [LARGE SCALE GENOMIC DNA]</scope>
    <source>
        <strain evidence="11 12">DSM 21255</strain>
    </source>
</reference>
<name>A0A841R3L6_9FIRM</name>
<evidence type="ECO:0000259" key="10">
    <source>
        <dbReference type="Pfam" id="PF02463"/>
    </source>
</evidence>
<evidence type="ECO:0000256" key="7">
    <source>
        <dbReference type="ARBA" id="ARBA00023204"/>
    </source>
</evidence>
<keyword evidence="4" id="KW-0547">Nucleotide-binding</keyword>
<organism evidence="11 12">
    <name type="scientific">Negativicoccus succinicivorans</name>
    <dbReference type="NCBI Taxonomy" id="620903"/>
    <lineage>
        <taxon>Bacteria</taxon>
        <taxon>Bacillati</taxon>
        <taxon>Bacillota</taxon>
        <taxon>Negativicutes</taxon>
        <taxon>Veillonellales</taxon>
        <taxon>Veillonellaceae</taxon>
        <taxon>Negativicoccus</taxon>
    </lineage>
</organism>
<evidence type="ECO:0000256" key="8">
    <source>
        <dbReference type="ARBA" id="ARBA00033408"/>
    </source>
</evidence>
<dbReference type="OrthoDB" id="9806954at2"/>
<dbReference type="GO" id="GO:0009432">
    <property type="term" value="P:SOS response"/>
    <property type="evidence" value="ECO:0007669"/>
    <property type="project" value="TreeGrafter"/>
</dbReference>
<dbReference type="AlphaFoldDB" id="A0A841R3L6"/>
<dbReference type="GO" id="GO:0006310">
    <property type="term" value="P:DNA recombination"/>
    <property type="evidence" value="ECO:0007669"/>
    <property type="project" value="InterPro"/>
</dbReference>
<dbReference type="GO" id="GO:0006281">
    <property type="term" value="P:DNA repair"/>
    <property type="evidence" value="ECO:0007669"/>
    <property type="project" value="UniProtKB-KW"/>
</dbReference>
<dbReference type="Proteomes" id="UP000591941">
    <property type="component" value="Unassembled WGS sequence"/>
</dbReference>
<comment type="similarity">
    <text evidence="2 9">Belongs to the RecN family.</text>
</comment>
<dbReference type="RefSeq" id="WP_159821916.1">
    <property type="nucleotide sequence ID" value="NZ_CABWNB010000001.1"/>
</dbReference>
<keyword evidence="12" id="KW-1185">Reference proteome</keyword>
<evidence type="ECO:0000256" key="6">
    <source>
        <dbReference type="ARBA" id="ARBA00022840"/>
    </source>
</evidence>
<keyword evidence="5 9" id="KW-0227">DNA damage</keyword>
<dbReference type="EMBL" id="JACHHI010000001">
    <property type="protein sequence ID" value="MBB6477182.1"/>
    <property type="molecule type" value="Genomic_DNA"/>
</dbReference>
<dbReference type="InterPro" id="IPR003395">
    <property type="entry name" value="RecF/RecN/SMC_N"/>
</dbReference>
<keyword evidence="7 9" id="KW-0234">DNA repair</keyword>
<dbReference type="NCBIfam" id="TIGR00634">
    <property type="entry name" value="recN"/>
    <property type="match status" value="1"/>
</dbReference>
<dbReference type="GO" id="GO:0043590">
    <property type="term" value="C:bacterial nucleoid"/>
    <property type="evidence" value="ECO:0007669"/>
    <property type="project" value="TreeGrafter"/>
</dbReference>
<keyword evidence="6" id="KW-0067">ATP-binding</keyword>
<comment type="function">
    <text evidence="1 9">May be involved in recombinational repair of damaged DNA.</text>
</comment>
<dbReference type="InterPro" id="IPR004604">
    <property type="entry name" value="DNA_recomb/repair_RecN"/>
</dbReference>
<dbReference type="Pfam" id="PF02463">
    <property type="entry name" value="SMC_N"/>
    <property type="match status" value="1"/>
</dbReference>
<dbReference type="CDD" id="cd03241">
    <property type="entry name" value="ABC_RecN"/>
    <property type="match status" value="2"/>
</dbReference>
<evidence type="ECO:0000256" key="4">
    <source>
        <dbReference type="ARBA" id="ARBA00022741"/>
    </source>
</evidence>